<comment type="caution">
    <text evidence="1">The sequence shown here is derived from an EMBL/GenBank/DDBJ whole genome shotgun (WGS) entry which is preliminary data.</text>
</comment>
<organism evidence="1 2">
    <name type="scientific">Pararhodobacter zhoushanensis</name>
    <dbReference type="NCBI Taxonomy" id="2479545"/>
    <lineage>
        <taxon>Bacteria</taxon>
        <taxon>Pseudomonadati</taxon>
        <taxon>Pseudomonadota</taxon>
        <taxon>Alphaproteobacteria</taxon>
        <taxon>Rhodobacterales</taxon>
        <taxon>Paracoccaceae</taxon>
        <taxon>Pararhodobacter</taxon>
    </lineage>
</organism>
<accession>A0ABT3H3Z9</accession>
<sequence>MIQVRGLHGVPLAAPASRALAEAIGLTFQTLDPDALPMDAPELSRSLSRRALRVLHAIGQSTSTPDAILATLAVDQPTQDQVTDALYRLRKLGLVARAGTHSGGTNRPSLWRRTPLGAARALLDMTSISDSEILDAVRAINARDLAGRPQWWPVTCSVTRREPATTDKVCRYLFAKTKSARAIGKVAPQLVALTASGALIAADWNRGDVVSRLYWVAAHD</sequence>
<dbReference type="Proteomes" id="UP001208938">
    <property type="component" value="Unassembled WGS sequence"/>
</dbReference>
<reference evidence="1 2" key="1">
    <citation type="submission" date="2022-10" db="EMBL/GenBank/DDBJ databases">
        <title>Pararhodobacter sp. nov., isolated from marine algae.</title>
        <authorList>
            <person name="Choi B.J."/>
            <person name="Kim J.M."/>
            <person name="Lee J.K."/>
            <person name="Choi D.G."/>
            <person name="Jeon C.O."/>
        </authorList>
    </citation>
    <scope>NUCLEOTIDE SEQUENCE [LARGE SCALE GENOMIC DNA]</scope>
    <source>
        <strain evidence="1 2">ZQ420</strain>
    </source>
</reference>
<keyword evidence="2" id="KW-1185">Reference proteome</keyword>
<gene>
    <name evidence="1" type="ORF">OKW52_20450</name>
</gene>
<dbReference type="RefSeq" id="WP_264507343.1">
    <property type="nucleotide sequence ID" value="NZ_JAPDFL010000001.1"/>
</dbReference>
<protein>
    <submittedName>
        <fullName evidence="1">Uncharacterized protein</fullName>
    </submittedName>
</protein>
<proteinExistence type="predicted"/>
<evidence type="ECO:0000313" key="2">
    <source>
        <dbReference type="Proteomes" id="UP001208938"/>
    </source>
</evidence>
<evidence type="ECO:0000313" key="1">
    <source>
        <dbReference type="EMBL" id="MCW1934559.1"/>
    </source>
</evidence>
<name>A0ABT3H3Z9_9RHOB</name>
<dbReference type="EMBL" id="JAPDFL010000001">
    <property type="protein sequence ID" value="MCW1934559.1"/>
    <property type="molecule type" value="Genomic_DNA"/>
</dbReference>